<evidence type="ECO:0000313" key="2">
    <source>
        <dbReference type="EMBL" id="KAK4879497.1"/>
    </source>
</evidence>
<proteinExistence type="predicted"/>
<gene>
    <name evidence="2" type="ORF">RN001_007643</name>
</gene>
<reference evidence="3" key="1">
    <citation type="submission" date="2023-01" db="EMBL/GenBank/DDBJ databases">
        <title>Key to firefly adult light organ development and bioluminescence: homeobox transcription factors regulate luciferase expression and transportation to peroxisome.</title>
        <authorList>
            <person name="Fu X."/>
        </authorList>
    </citation>
    <scope>NUCLEOTIDE SEQUENCE [LARGE SCALE GENOMIC DNA]</scope>
</reference>
<keyword evidence="1" id="KW-0472">Membrane</keyword>
<dbReference type="EMBL" id="JARPUR010000003">
    <property type="protein sequence ID" value="KAK4879497.1"/>
    <property type="molecule type" value="Genomic_DNA"/>
</dbReference>
<keyword evidence="1" id="KW-0812">Transmembrane</keyword>
<evidence type="ECO:0000256" key="1">
    <source>
        <dbReference type="SAM" id="Phobius"/>
    </source>
</evidence>
<keyword evidence="3" id="KW-1185">Reference proteome</keyword>
<sequence>MDVYVFFKGEQYSYIVNRGGFVIPIEVKSTVSGLPTAYLITLIIISKMFLWLNLSCELIILYLSKRF</sequence>
<feature type="transmembrane region" description="Helical" evidence="1">
    <location>
        <begin position="37"/>
        <end position="63"/>
    </location>
</feature>
<protein>
    <submittedName>
        <fullName evidence="2">Uncharacterized protein</fullName>
    </submittedName>
</protein>
<comment type="caution">
    <text evidence="2">The sequence shown here is derived from an EMBL/GenBank/DDBJ whole genome shotgun (WGS) entry which is preliminary data.</text>
</comment>
<dbReference type="Proteomes" id="UP001353858">
    <property type="component" value="Unassembled WGS sequence"/>
</dbReference>
<accession>A0AAN7SFK2</accession>
<dbReference type="AlphaFoldDB" id="A0AAN7SFK2"/>
<evidence type="ECO:0000313" key="3">
    <source>
        <dbReference type="Proteomes" id="UP001353858"/>
    </source>
</evidence>
<keyword evidence="1" id="KW-1133">Transmembrane helix</keyword>
<organism evidence="2 3">
    <name type="scientific">Aquatica leii</name>
    <dbReference type="NCBI Taxonomy" id="1421715"/>
    <lineage>
        <taxon>Eukaryota</taxon>
        <taxon>Metazoa</taxon>
        <taxon>Ecdysozoa</taxon>
        <taxon>Arthropoda</taxon>
        <taxon>Hexapoda</taxon>
        <taxon>Insecta</taxon>
        <taxon>Pterygota</taxon>
        <taxon>Neoptera</taxon>
        <taxon>Endopterygota</taxon>
        <taxon>Coleoptera</taxon>
        <taxon>Polyphaga</taxon>
        <taxon>Elateriformia</taxon>
        <taxon>Elateroidea</taxon>
        <taxon>Lampyridae</taxon>
        <taxon>Luciolinae</taxon>
        <taxon>Aquatica</taxon>
    </lineage>
</organism>
<name>A0AAN7SFK2_9COLE</name>